<dbReference type="FunFam" id="3.90.1530.30:FF:000001">
    <property type="entry name" value="Chromosome partitioning protein ParB"/>
    <property type="match status" value="1"/>
</dbReference>
<dbReference type="Gene3D" id="1.10.10.2830">
    <property type="match status" value="1"/>
</dbReference>
<evidence type="ECO:0000313" key="7">
    <source>
        <dbReference type="Proteomes" id="UP000886749"/>
    </source>
</evidence>
<dbReference type="EMBL" id="DVGY01000078">
    <property type="protein sequence ID" value="HIR40831.1"/>
    <property type="molecule type" value="Genomic_DNA"/>
</dbReference>
<proteinExistence type="inferred from homology"/>
<dbReference type="InterPro" id="IPR003115">
    <property type="entry name" value="ParB_N"/>
</dbReference>
<dbReference type="Pfam" id="PF02195">
    <property type="entry name" value="ParB_N"/>
    <property type="match status" value="1"/>
</dbReference>
<dbReference type="InterPro" id="IPR050336">
    <property type="entry name" value="Chromosome_partition/occlusion"/>
</dbReference>
<keyword evidence="3" id="KW-0159">Chromosome partition</keyword>
<dbReference type="GO" id="GO:0003677">
    <property type="term" value="F:DNA binding"/>
    <property type="evidence" value="ECO:0007669"/>
    <property type="project" value="UniProtKB-KW"/>
</dbReference>
<comment type="subcellular location">
    <subcellularLocation>
        <location evidence="1">Cytoplasm</location>
        <location evidence="1">Nucleoid</location>
    </subcellularLocation>
</comment>
<evidence type="ECO:0000256" key="1">
    <source>
        <dbReference type="ARBA" id="ARBA00004453"/>
    </source>
</evidence>
<dbReference type="AlphaFoldDB" id="A0A9D1DCC5"/>
<sequence>MTDESSGILFLSVLQSKVKEGFGVKYKLTKTVNRVVELPVDLIQPNPAQPRRSFSEHELEQLAVSIQENGLLQPITVRRVNGEYQLISGERRLRAAKLAGLSVIQAIVMDTDSERSAVLALVENLHRQDLNVFEQAAALKALLEQWGITQEQAAKKLNMAQSTIANKLRLLKLSPECRTLILQYHLSERHARAVLGLPEETQQALLTLAGKHQWTVAKLEQAVEKRQKKEKVHKRPKVIIKDIRLFFNSFQKTVDAMEQAGIHAKTQQVEKEDCIQYIVTIPK</sequence>
<reference evidence="6" key="1">
    <citation type="submission" date="2020-10" db="EMBL/GenBank/DDBJ databases">
        <authorList>
            <person name="Gilroy R."/>
        </authorList>
    </citation>
    <scope>NUCLEOTIDE SEQUENCE</scope>
    <source>
        <strain evidence="6">CHK184-25365</strain>
    </source>
</reference>
<dbReference type="Proteomes" id="UP000886749">
    <property type="component" value="Unassembled WGS sequence"/>
</dbReference>
<dbReference type="SMART" id="SM00470">
    <property type="entry name" value="ParB"/>
    <property type="match status" value="1"/>
</dbReference>
<dbReference type="InterPro" id="IPR001387">
    <property type="entry name" value="Cro/C1-type_HTH"/>
</dbReference>
<dbReference type="SUPFAM" id="SSF110849">
    <property type="entry name" value="ParB/Sulfiredoxin"/>
    <property type="match status" value="1"/>
</dbReference>
<dbReference type="GO" id="GO:0007059">
    <property type="term" value="P:chromosome segregation"/>
    <property type="evidence" value="ECO:0007669"/>
    <property type="project" value="UniProtKB-KW"/>
</dbReference>
<evidence type="ECO:0000313" key="6">
    <source>
        <dbReference type="EMBL" id="HIR40831.1"/>
    </source>
</evidence>
<dbReference type="CDD" id="cd00093">
    <property type="entry name" value="HTH_XRE"/>
    <property type="match status" value="1"/>
</dbReference>
<feature type="domain" description="HTH cro/C1-type" evidence="5">
    <location>
        <begin position="139"/>
        <end position="166"/>
    </location>
</feature>
<dbReference type="InterPro" id="IPR036086">
    <property type="entry name" value="ParB/Sulfiredoxin_sf"/>
</dbReference>
<protein>
    <submittedName>
        <fullName evidence="6">ParB/RepB/Spo0J family partition protein</fullName>
    </submittedName>
</protein>
<evidence type="ECO:0000256" key="4">
    <source>
        <dbReference type="ARBA" id="ARBA00023125"/>
    </source>
</evidence>
<dbReference type="NCBIfam" id="TIGR00180">
    <property type="entry name" value="parB_part"/>
    <property type="match status" value="1"/>
</dbReference>
<evidence type="ECO:0000256" key="3">
    <source>
        <dbReference type="ARBA" id="ARBA00022829"/>
    </source>
</evidence>
<comment type="caution">
    <text evidence="6">The sequence shown here is derived from an EMBL/GenBank/DDBJ whole genome shotgun (WGS) entry which is preliminary data.</text>
</comment>
<name>A0A9D1DCC5_9FIRM</name>
<gene>
    <name evidence="6" type="ORF">IAB36_03280</name>
</gene>
<organism evidence="6 7">
    <name type="scientific">Candidatus Egerieicola pullicola</name>
    <dbReference type="NCBI Taxonomy" id="2840775"/>
    <lineage>
        <taxon>Bacteria</taxon>
        <taxon>Bacillati</taxon>
        <taxon>Bacillota</taxon>
        <taxon>Clostridia</taxon>
        <taxon>Eubacteriales</taxon>
        <taxon>Oscillospiraceae</taxon>
        <taxon>Oscillospiraceae incertae sedis</taxon>
        <taxon>Candidatus Egerieicola</taxon>
    </lineage>
</organism>
<comment type="similarity">
    <text evidence="2">Belongs to the ParB family.</text>
</comment>
<dbReference type="FunFam" id="1.10.10.2830:FF:000001">
    <property type="entry name" value="Chromosome partitioning protein ParB"/>
    <property type="match status" value="1"/>
</dbReference>
<dbReference type="PANTHER" id="PTHR33375">
    <property type="entry name" value="CHROMOSOME-PARTITIONING PROTEIN PARB-RELATED"/>
    <property type="match status" value="1"/>
</dbReference>
<dbReference type="GO" id="GO:0005694">
    <property type="term" value="C:chromosome"/>
    <property type="evidence" value="ECO:0007669"/>
    <property type="project" value="TreeGrafter"/>
</dbReference>
<reference evidence="6" key="2">
    <citation type="journal article" date="2021" name="PeerJ">
        <title>Extensive microbial diversity within the chicken gut microbiome revealed by metagenomics and culture.</title>
        <authorList>
            <person name="Gilroy R."/>
            <person name="Ravi A."/>
            <person name="Getino M."/>
            <person name="Pursley I."/>
            <person name="Horton D.L."/>
            <person name="Alikhan N.F."/>
            <person name="Baker D."/>
            <person name="Gharbi K."/>
            <person name="Hall N."/>
            <person name="Watson M."/>
            <person name="Adriaenssens E.M."/>
            <person name="Foster-Nyarko E."/>
            <person name="Jarju S."/>
            <person name="Secka A."/>
            <person name="Antonio M."/>
            <person name="Oren A."/>
            <person name="Chaudhuri R.R."/>
            <person name="La Ragione R."/>
            <person name="Hildebrand F."/>
            <person name="Pallen M.J."/>
        </authorList>
    </citation>
    <scope>NUCLEOTIDE SEQUENCE</scope>
    <source>
        <strain evidence="6">CHK184-25365</strain>
    </source>
</reference>
<evidence type="ECO:0000259" key="5">
    <source>
        <dbReference type="PROSITE" id="PS50943"/>
    </source>
</evidence>
<dbReference type="InterPro" id="IPR004437">
    <property type="entry name" value="ParB/RepB/Spo0J"/>
</dbReference>
<dbReference type="Gene3D" id="3.90.1530.30">
    <property type="match status" value="1"/>
</dbReference>
<accession>A0A9D1DCC5</accession>
<keyword evidence="4" id="KW-0238">DNA-binding</keyword>
<dbReference type="Pfam" id="PF17762">
    <property type="entry name" value="HTH_ParB"/>
    <property type="match status" value="1"/>
</dbReference>
<evidence type="ECO:0000256" key="2">
    <source>
        <dbReference type="ARBA" id="ARBA00006295"/>
    </source>
</evidence>
<dbReference type="GO" id="GO:0009295">
    <property type="term" value="C:nucleoid"/>
    <property type="evidence" value="ECO:0007669"/>
    <property type="project" value="UniProtKB-SubCell"/>
</dbReference>
<dbReference type="PANTHER" id="PTHR33375:SF1">
    <property type="entry name" value="CHROMOSOME-PARTITIONING PROTEIN PARB-RELATED"/>
    <property type="match status" value="1"/>
</dbReference>
<dbReference type="CDD" id="cd16393">
    <property type="entry name" value="SPO0J_N"/>
    <property type="match status" value="1"/>
</dbReference>
<dbReference type="PROSITE" id="PS50943">
    <property type="entry name" value="HTH_CROC1"/>
    <property type="match status" value="1"/>
</dbReference>
<dbReference type="InterPro" id="IPR041468">
    <property type="entry name" value="HTH_ParB/Spo0J"/>
</dbReference>